<dbReference type="GO" id="GO:0006508">
    <property type="term" value="P:proteolysis"/>
    <property type="evidence" value="ECO:0007669"/>
    <property type="project" value="UniProtKB-KW"/>
</dbReference>
<organism evidence="9 10">
    <name type="scientific">Vreelandella andesensis</name>
    <dbReference type="NCBI Taxonomy" id="447567"/>
    <lineage>
        <taxon>Bacteria</taxon>
        <taxon>Pseudomonadati</taxon>
        <taxon>Pseudomonadota</taxon>
        <taxon>Gammaproteobacteria</taxon>
        <taxon>Oceanospirillales</taxon>
        <taxon>Halomonadaceae</taxon>
        <taxon>Vreelandella</taxon>
    </lineage>
</organism>
<dbReference type="InterPro" id="IPR036852">
    <property type="entry name" value="Peptidase_S8/S53_dom_sf"/>
</dbReference>
<gene>
    <name evidence="9" type="ORF">ELY33_13315</name>
</gene>
<keyword evidence="10" id="KW-1185">Reference proteome</keyword>
<feature type="domain" description="Peptidase S8/S53" evidence="8">
    <location>
        <begin position="205"/>
        <end position="435"/>
    </location>
</feature>
<evidence type="ECO:0000313" key="9">
    <source>
        <dbReference type="EMBL" id="RUR28912.1"/>
    </source>
</evidence>
<evidence type="ECO:0000256" key="4">
    <source>
        <dbReference type="ARBA" id="ARBA00022825"/>
    </source>
</evidence>
<dbReference type="InterPro" id="IPR023827">
    <property type="entry name" value="Peptidase_S8_Asp-AS"/>
</dbReference>
<keyword evidence="4 5" id="KW-0720">Serine protease</keyword>
<dbReference type="PROSITE" id="PS51892">
    <property type="entry name" value="SUBTILASE"/>
    <property type="match status" value="1"/>
</dbReference>
<dbReference type="InterPro" id="IPR015500">
    <property type="entry name" value="Peptidase_S8_subtilisin-rel"/>
</dbReference>
<feature type="active site" description="Charge relay system" evidence="5">
    <location>
        <position position="245"/>
    </location>
</feature>
<dbReference type="InterPro" id="IPR050131">
    <property type="entry name" value="Peptidase_S8_subtilisin-like"/>
</dbReference>
<proteinExistence type="inferred from homology"/>
<dbReference type="Pfam" id="PF00082">
    <property type="entry name" value="Peptidase_S8"/>
    <property type="match status" value="1"/>
</dbReference>
<dbReference type="AlphaFoldDB" id="A0A433KI77"/>
<keyword evidence="2 5" id="KW-0645">Protease</keyword>
<dbReference type="InterPro" id="IPR000209">
    <property type="entry name" value="Peptidase_S8/S53_dom"/>
</dbReference>
<dbReference type="OrthoDB" id="9790784at2"/>
<evidence type="ECO:0000313" key="10">
    <source>
        <dbReference type="Proteomes" id="UP000287336"/>
    </source>
</evidence>
<name>A0A433KI77_9GAMM</name>
<evidence type="ECO:0000256" key="7">
    <source>
        <dbReference type="SAM" id="MobiDB-lite"/>
    </source>
</evidence>
<evidence type="ECO:0000256" key="2">
    <source>
        <dbReference type="ARBA" id="ARBA00022670"/>
    </source>
</evidence>
<evidence type="ECO:0000256" key="5">
    <source>
        <dbReference type="PROSITE-ProRule" id="PRU01240"/>
    </source>
</evidence>
<dbReference type="Gene3D" id="3.40.50.200">
    <property type="entry name" value="Peptidase S8/S53 domain"/>
    <property type="match status" value="1"/>
</dbReference>
<accession>A0A433KI77</accession>
<feature type="active site" description="Charge relay system" evidence="5">
    <location>
        <position position="214"/>
    </location>
</feature>
<feature type="region of interest" description="Disordered" evidence="7">
    <location>
        <begin position="1"/>
        <end position="24"/>
    </location>
</feature>
<dbReference type="PRINTS" id="PR00723">
    <property type="entry name" value="SUBTILISIN"/>
</dbReference>
<evidence type="ECO:0000259" key="8">
    <source>
        <dbReference type="Pfam" id="PF00082"/>
    </source>
</evidence>
<feature type="active site" description="Charge relay system" evidence="5">
    <location>
        <position position="401"/>
    </location>
</feature>
<dbReference type="Proteomes" id="UP000287336">
    <property type="component" value="Unassembled WGS sequence"/>
</dbReference>
<dbReference type="EMBL" id="RZHG01000023">
    <property type="protein sequence ID" value="RUR28912.1"/>
    <property type="molecule type" value="Genomic_DNA"/>
</dbReference>
<reference evidence="9 10" key="1">
    <citation type="submission" date="2018-12" db="EMBL/GenBank/DDBJ databases">
        <title>three novel Halomonas strain isolated from plants.</title>
        <authorList>
            <person name="Sun C."/>
        </authorList>
    </citation>
    <scope>NUCLEOTIDE SEQUENCE [LARGE SCALE GENOMIC DNA]</scope>
    <source>
        <strain evidence="9 10">DSM 19434</strain>
    </source>
</reference>
<keyword evidence="3 5" id="KW-0378">Hydrolase</keyword>
<dbReference type="GO" id="GO:0004252">
    <property type="term" value="F:serine-type endopeptidase activity"/>
    <property type="evidence" value="ECO:0007669"/>
    <property type="project" value="UniProtKB-UniRule"/>
</dbReference>
<evidence type="ECO:0000256" key="3">
    <source>
        <dbReference type="ARBA" id="ARBA00022801"/>
    </source>
</evidence>
<dbReference type="PANTHER" id="PTHR43806">
    <property type="entry name" value="PEPTIDASE S8"/>
    <property type="match status" value="1"/>
</dbReference>
<dbReference type="PROSITE" id="PS00136">
    <property type="entry name" value="SUBTILASE_ASP"/>
    <property type="match status" value="1"/>
</dbReference>
<comment type="similarity">
    <text evidence="1 5 6">Belongs to the peptidase S8 family.</text>
</comment>
<dbReference type="SUPFAM" id="SSF52743">
    <property type="entry name" value="Subtilisin-like"/>
    <property type="match status" value="1"/>
</dbReference>
<dbReference type="PROSITE" id="PS00138">
    <property type="entry name" value="SUBTILASE_SER"/>
    <property type="match status" value="1"/>
</dbReference>
<protein>
    <submittedName>
        <fullName evidence="9">Peptidase S8</fullName>
    </submittedName>
</protein>
<sequence>MAKKPMGNGRGTPPTGEPRASVSSASVSSASVSSASVSCGTEKLLLAALERGGSCLETGRFLISYREGRVDEGLKLLKALNFRVADARDFTDQAVSLEDTGDAEAMVFPELGVALIGGDALQLHGMSIKDVIPPDGPIEIIEPEYFAFSESAEYLRGFLRAATTIARDLGVELDADDGEKNLEEGTLRPTWGLSRCNVPQSRWSGAGIKVAVLDTGMDIGHPDFADREFDTRSFVGEPAHDINGHGTHCIGTACGPKTPSGNTPRYGIAFSAHVRVGKVLTNSGSSTGAGVLAGMNWAIANRCEVISMSLGSQSPVQAAYTHAGAAALRNGCLIIAAAGNSSAHTGAPANSPTIMSVASIDASLKPSSFSNAGKIDIAAPGGDIFSSWPRPVHYKTISGTSMAAPHVAGCAALWAESDASLRGMKLWEQLLASAQRLPFADPHVGAGLVQAP</sequence>
<evidence type="ECO:0000256" key="6">
    <source>
        <dbReference type="RuleBase" id="RU003355"/>
    </source>
</evidence>
<dbReference type="RefSeq" id="WP_126948402.1">
    <property type="nucleotide sequence ID" value="NZ_RZHG01000023.1"/>
</dbReference>
<evidence type="ECO:0000256" key="1">
    <source>
        <dbReference type="ARBA" id="ARBA00011073"/>
    </source>
</evidence>
<comment type="caution">
    <text evidence="9">The sequence shown here is derived from an EMBL/GenBank/DDBJ whole genome shotgun (WGS) entry which is preliminary data.</text>
</comment>
<dbReference type="InterPro" id="IPR023828">
    <property type="entry name" value="Peptidase_S8_Ser-AS"/>
</dbReference>
<dbReference type="PANTHER" id="PTHR43806:SF11">
    <property type="entry name" value="CEREVISIN-RELATED"/>
    <property type="match status" value="1"/>
</dbReference>